<dbReference type="InterPro" id="IPR050446">
    <property type="entry name" value="FAD-oxidoreductase/Apoptosis"/>
</dbReference>
<keyword evidence="2" id="KW-0285">Flavoprotein</keyword>
<proteinExistence type="predicted"/>
<dbReference type="PRINTS" id="PR00368">
    <property type="entry name" value="FADPNR"/>
</dbReference>
<evidence type="ECO:0000259" key="5">
    <source>
        <dbReference type="Pfam" id="PF07992"/>
    </source>
</evidence>
<comment type="caution">
    <text evidence="6">The sequence shown here is derived from an EMBL/GenBank/DDBJ whole genome shotgun (WGS) entry which is preliminary data.</text>
</comment>
<dbReference type="PANTHER" id="PTHR43557:SF2">
    <property type="entry name" value="RIESKE DOMAIN-CONTAINING PROTEIN-RELATED"/>
    <property type="match status" value="1"/>
</dbReference>
<dbReference type="PANTHER" id="PTHR43557">
    <property type="entry name" value="APOPTOSIS-INDUCING FACTOR 1"/>
    <property type="match status" value="1"/>
</dbReference>
<keyword evidence="7" id="KW-1185">Reference proteome</keyword>
<dbReference type="GO" id="GO:0005737">
    <property type="term" value="C:cytoplasm"/>
    <property type="evidence" value="ECO:0007669"/>
    <property type="project" value="TreeGrafter"/>
</dbReference>
<evidence type="ECO:0000256" key="4">
    <source>
        <dbReference type="ARBA" id="ARBA00023002"/>
    </source>
</evidence>
<dbReference type="RefSeq" id="WP_212533979.1">
    <property type="nucleotide sequence ID" value="NZ_JAGSOG010000486.1"/>
</dbReference>
<dbReference type="EMBL" id="JAGSOG010000486">
    <property type="protein sequence ID" value="MBR7839551.1"/>
    <property type="molecule type" value="Genomic_DNA"/>
</dbReference>
<reference evidence="6" key="1">
    <citation type="submission" date="2021-04" db="EMBL/GenBank/DDBJ databases">
        <title>Genome based classification of Actinospica acidithermotolerans sp. nov., an actinobacterium isolated from an Indonesian hot spring.</title>
        <authorList>
            <person name="Kusuma A.B."/>
            <person name="Putra K.E."/>
            <person name="Nafisah S."/>
            <person name="Loh J."/>
            <person name="Nouioui I."/>
            <person name="Goodfellow M."/>
        </authorList>
    </citation>
    <scope>NUCLEOTIDE SEQUENCE</scope>
    <source>
        <strain evidence="6">CSCA 57</strain>
    </source>
</reference>
<keyword evidence="4" id="KW-0560">Oxidoreductase</keyword>
<dbReference type="Pfam" id="PF07992">
    <property type="entry name" value="Pyr_redox_2"/>
    <property type="match status" value="1"/>
</dbReference>
<name>A0A941EYD5_9ACTN</name>
<dbReference type="Proteomes" id="UP000675781">
    <property type="component" value="Unassembled WGS sequence"/>
</dbReference>
<evidence type="ECO:0000256" key="3">
    <source>
        <dbReference type="ARBA" id="ARBA00022827"/>
    </source>
</evidence>
<dbReference type="GO" id="GO:0016651">
    <property type="term" value="F:oxidoreductase activity, acting on NAD(P)H"/>
    <property type="evidence" value="ECO:0007669"/>
    <property type="project" value="TreeGrafter"/>
</dbReference>
<dbReference type="SUPFAM" id="SSF51905">
    <property type="entry name" value="FAD/NAD(P)-binding domain"/>
    <property type="match status" value="1"/>
</dbReference>
<feature type="domain" description="FAD/NAD(P)-binding" evidence="5">
    <location>
        <begin position="8"/>
        <end position="157"/>
    </location>
</feature>
<keyword evidence="3" id="KW-0274">FAD</keyword>
<dbReference type="InterPro" id="IPR036188">
    <property type="entry name" value="FAD/NAD-bd_sf"/>
</dbReference>
<feature type="non-terminal residue" evidence="6">
    <location>
        <position position="161"/>
    </location>
</feature>
<accession>A0A941EYD5</accession>
<evidence type="ECO:0000256" key="2">
    <source>
        <dbReference type="ARBA" id="ARBA00022630"/>
    </source>
</evidence>
<dbReference type="Gene3D" id="3.50.50.60">
    <property type="entry name" value="FAD/NAD(P)-binding domain"/>
    <property type="match status" value="2"/>
</dbReference>
<dbReference type="InterPro" id="IPR023753">
    <property type="entry name" value="FAD/NAD-binding_dom"/>
</dbReference>
<gene>
    <name evidence="6" type="ORF">KDL01_40225</name>
</gene>
<protein>
    <submittedName>
        <fullName evidence="6">FAD-dependent oxidoreductase</fullName>
    </submittedName>
</protein>
<evidence type="ECO:0000256" key="1">
    <source>
        <dbReference type="ARBA" id="ARBA00001974"/>
    </source>
</evidence>
<comment type="cofactor">
    <cofactor evidence="1">
        <name>FAD</name>
        <dbReference type="ChEBI" id="CHEBI:57692"/>
    </cofactor>
</comment>
<evidence type="ECO:0000313" key="6">
    <source>
        <dbReference type="EMBL" id="MBR7839551.1"/>
    </source>
</evidence>
<organism evidence="6 7">
    <name type="scientific">Actinospica durhamensis</name>
    <dbReference type="NCBI Taxonomy" id="1508375"/>
    <lineage>
        <taxon>Bacteria</taxon>
        <taxon>Bacillati</taxon>
        <taxon>Actinomycetota</taxon>
        <taxon>Actinomycetes</taxon>
        <taxon>Catenulisporales</taxon>
        <taxon>Actinospicaceae</taxon>
        <taxon>Actinospica</taxon>
    </lineage>
</organism>
<dbReference type="AlphaFoldDB" id="A0A941EYD5"/>
<sequence>MSDAADARVLVVGAGAAGLAVAETLRRDGHTGQLTLLGAEAHPPYDRPPLSKQILAGEWTRDRLPLRQPERLAELGLTLRLGETAVSLDPAGRTVGLAASCVDGDGDGSRAADVPTPVESVPYDVLVVATGVRARLLPGAGARVLRTVGDAVRLRERLAVS</sequence>
<evidence type="ECO:0000313" key="7">
    <source>
        <dbReference type="Proteomes" id="UP000675781"/>
    </source>
</evidence>